<accession>A0A4Y2IAJ7</accession>
<dbReference type="EMBL" id="BGPR01002473">
    <property type="protein sequence ID" value="GBM74076.1"/>
    <property type="molecule type" value="Genomic_DNA"/>
</dbReference>
<name>A0A4Y2IAJ7_ARAVE</name>
<evidence type="ECO:0000313" key="2">
    <source>
        <dbReference type="Proteomes" id="UP000499080"/>
    </source>
</evidence>
<keyword evidence="2" id="KW-1185">Reference proteome</keyword>
<organism evidence="1 2">
    <name type="scientific">Araneus ventricosus</name>
    <name type="common">Orbweaver spider</name>
    <name type="synonym">Epeira ventricosa</name>
    <dbReference type="NCBI Taxonomy" id="182803"/>
    <lineage>
        <taxon>Eukaryota</taxon>
        <taxon>Metazoa</taxon>
        <taxon>Ecdysozoa</taxon>
        <taxon>Arthropoda</taxon>
        <taxon>Chelicerata</taxon>
        <taxon>Arachnida</taxon>
        <taxon>Araneae</taxon>
        <taxon>Araneomorphae</taxon>
        <taxon>Entelegynae</taxon>
        <taxon>Araneoidea</taxon>
        <taxon>Araneidae</taxon>
        <taxon>Araneus</taxon>
    </lineage>
</organism>
<comment type="caution">
    <text evidence="1">The sequence shown here is derived from an EMBL/GenBank/DDBJ whole genome shotgun (WGS) entry which is preliminary data.</text>
</comment>
<gene>
    <name evidence="1" type="ORF">AVEN_178662_1</name>
</gene>
<proteinExistence type="predicted"/>
<protein>
    <submittedName>
        <fullName evidence="1">Uncharacterized protein</fullName>
    </submittedName>
</protein>
<feature type="non-terminal residue" evidence="1">
    <location>
        <position position="1"/>
    </location>
</feature>
<sequence length="132" mass="14699">LLTLHQRNWPAKLAVFSVPSGKRVESISLGQVLILPRCFLFPYAMSKTSTWNADGLCGLTETWTAKRSLSKKGLGGLVSQQGKGSVSKQLEDHCEKDLVILNHAQMMRTIPEMPHPYPNFHTTHQEDVSPTT</sequence>
<dbReference type="Proteomes" id="UP000499080">
    <property type="component" value="Unassembled WGS sequence"/>
</dbReference>
<reference evidence="1 2" key="1">
    <citation type="journal article" date="2019" name="Sci. Rep.">
        <title>Orb-weaving spider Araneus ventricosus genome elucidates the spidroin gene catalogue.</title>
        <authorList>
            <person name="Kono N."/>
            <person name="Nakamura H."/>
            <person name="Ohtoshi R."/>
            <person name="Moran D.A.P."/>
            <person name="Shinohara A."/>
            <person name="Yoshida Y."/>
            <person name="Fujiwara M."/>
            <person name="Mori M."/>
            <person name="Tomita M."/>
            <person name="Arakawa K."/>
        </authorList>
    </citation>
    <scope>NUCLEOTIDE SEQUENCE [LARGE SCALE GENOMIC DNA]</scope>
</reference>
<evidence type="ECO:0000313" key="1">
    <source>
        <dbReference type="EMBL" id="GBM74076.1"/>
    </source>
</evidence>
<dbReference type="AlphaFoldDB" id="A0A4Y2IAJ7"/>